<dbReference type="AlphaFoldDB" id="A0A1J4J115"/>
<dbReference type="SUPFAM" id="SSF52540">
    <property type="entry name" value="P-loop containing nucleoside triphosphate hydrolases"/>
    <property type="match status" value="2"/>
</dbReference>
<dbReference type="GeneID" id="94847940"/>
<dbReference type="PROSITE" id="PS00674">
    <property type="entry name" value="AAA"/>
    <property type="match status" value="1"/>
</dbReference>
<feature type="domain" description="AAA+ ATPase" evidence="3">
    <location>
        <begin position="250"/>
        <end position="389"/>
    </location>
</feature>
<dbReference type="GO" id="GO:0016887">
    <property type="term" value="F:ATP hydrolysis activity"/>
    <property type="evidence" value="ECO:0007669"/>
    <property type="project" value="InterPro"/>
</dbReference>
<comment type="caution">
    <text evidence="4">The sequence shown here is derived from an EMBL/GenBank/DDBJ whole genome shotgun (WGS) entry which is preliminary data.</text>
</comment>
<dbReference type="EMBL" id="MLAK01001423">
    <property type="protein sequence ID" value="OHS93224.1"/>
    <property type="molecule type" value="Genomic_DNA"/>
</dbReference>
<accession>A0A1J4J115</accession>
<feature type="compositionally biased region" description="Low complexity" evidence="2">
    <location>
        <begin position="470"/>
        <end position="489"/>
    </location>
</feature>
<reference evidence="4" key="1">
    <citation type="submission" date="2016-10" db="EMBL/GenBank/DDBJ databases">
        <authorList>
            <person name="Benchimol M."/>
            <person name="Almeida L.G."/>
            <person name="Vasconcelos A.T."/>
            <person name="Perreira-Neves A."/>
            <person name="Rosa I.A."/>
            <person name="Tasca T."/>
            <person name="Bogo M.R."/>
            <person name="de Souza W."/>
        </authorList>
    </citation>
    <scope>NUCLEOTIDE SEQUENCE [LARGE SCALE GENOMIC DNA]</scope>
    <source>
        <strain evidence="4">K</strain>
    </source>
</reference>
<dbReference type="PANTHER" id="PTHR23077:SF117">
    <property type="entry name" value="AAA+ ATPASE DOMAIN-CONTAINING PROTEIN"/>
    <property type="match status" value="1"/>
</dbReference>
<comment type="similarity">
    <text evidence="1">Belongs to the AAA ATPase family.</text>
</comment>
<dbReference type="InterPro" id="IPR027417">
    <property type="entry name" value="P-loop_NTPase"/>
</dbReference>
<dbReference type="Pfam" id="PF17862">
    <property type="entry name" value="AAA_lid_3"/>
    <property type="match status" value="1"/>
</dbReference>
<dbReference type="InterPro" id="IPR050168">
    <property type="entry name" value="AAA_ATPase_domain"/>
</dbReference>
<organism evidence="4 5">
    <name type="scientific">Tritrichomonas foetus</name>
    <dbReference type="NCBI Taxonomy" id="1144522"/>
    <lineage>
        <taxon>Eukaryota</taxon>
        <taxon>Metamonada</taxon>
        <taxon>Parabasalia</taxon>
        <taxon>Tritrichomonadida</taxon>
        <taxon>Tritrichomonadidae</taxon>
        <taxon>Tritrichomonas</taxon>
    </lineage>
</organism>
<evidence type="ECO:0000313" key="5">
    <source>
        <dbReference type="Proteomes" id="UP000179807"/>
    </source>
</evidence>
<dbReference type="Pfam" id="PF00004">
    <property type="entry name" value="AAA"/>
    <property type="match status" value="2"/>
</dbReference>
<keyword evidence="5" id="KW-1185">Reference proteome</keyword>
<dbReference type="InterPro" id="IPR003593">
    <property type="entry name" value="AAA+_ATPase"/>
</dbReference>
<dbReference type="PANTHER" id="PTHR23077">
    <property type="entry name" value="AAA-FAMILY ATPASE"/>
    <property type="match status" value="1"/>
</dbReference>
<dbReference type="InterPro" id="IPR041569">
    <property type="entry name" value="AAA_lid_3"/>
</dbReference>
<dbReference type="SMART" id="SM00382">
    <property type="entry name" value="AAA"/>
    <property type="match status" value="2"/>
</dbReference>
<evidence type="ECO:0000256" key="2">
    <source>
        <dbReference type="SAM" id="MobiDB-lite"/>
    </source>
</evidence>
<dbReference type="Gene3D" id="3.40.50.300">
    <property type="entry name" value="P-loop containing nucleotide triphosphate hydrolases"/>
    <property type="match status" value="2"/>
</dbReference>
<dbReference type="Proteomes" id="UP000179807">
    <property type="component" value="Unassembled WGS sequence"/>
</dbReference>
<evidence type="ECO:0000259" key="3">
    <source>
        <dbReference type="SMART" id="SM00382"/>
    </source>
</evidence>
<dbReference type="RefSeq" id="XP_068346361.1">
    <property type="nucleotide sequence ID" value="XM_068513236.1"/>
</dbReference>
<evidence type="ECO:0000256" key="1">
    <source>
        <dbReference type="RuleBase" id="RU003651"/>
    </source>
</evidence>
<feature type="region of interest" description="Disordered" evidence="2">
    <location>
        <begin position="470"/>
        <end position="504"/>
    </location>
</feature>
<keyword evidence="1" id="KW-0547">Nucleotide-binding</keyword>
<protein>
    <submittedName>
        <fullName evidence="4">ATPase, AAA family protein</fullName>
    </submittedName>
</protein>
<dbReference type="InterPro" id="IPR003959">
    <property type="entry name" value="ATPase_AAA_core"/>
</dbReference>
<dbReference type="GO" id="GO:0005524">
    <property type="term" value="F:ATP binding"/>
    <property type="evidence" value="ECO:0007669"/>
    <property type="project" value="UniProtKB-KW"/>
</dbReference>
<dbReference type="OrthoDB" id="2187at2759"/>
<dbReference type="InterPro" id="IPR003960">
    <property type="entry name" value="ATPase_AAA_CS"/>
</dbReference>
<sequence length="504" mass="55729">MKFEDFNVDNFISSVNQECCCRPNLVKEIAECIRKGETRLLLVGSSGSGKTRLARSILQSLFSQFEEISQLDAYGVNERQSIQKINQKMKSNAILLEELSDFSMQMTPRDHRLTSCLSHLLQNTENGFIISTTRDSSNVDVSLLRNFPNKFYLKPLDLEGRILLFKSLPNNFSTPLVEQFRNLGSTADQESLMKHFASLNPSELLSSSPFIPDSTFSEVAGVHKIVTQLEFLILRPLIDSNLFREMGVRSPRGVLLTGPSGIGKSLIARTVGKVSRVSFFDISGVEIIAKEVGESEKRLHAIFERARASAPSIILFDDIDSIAPRRTFGESISEAADRLLTTLLVETDGLSGRDDGVTIIATTSRIDAIDPALTRPGRFDYIIEIPFPDENSRAEIFDLYTKGVPIEDIEKARKLVVDSTNGMTGANIEGIIREAAMISLREDIESKHISMDSFIKAVTSVKSAKTATVTPTNTTSSTTTNMSTFATGSRPNVGGPKKKRTWIK</sequence>
<evidence type="ECO:0000313" key="4">
    <source>
        <dbReference type="EMBL" id="OHS93224.1"/>
    </source>
</evidence>
<feature type="domain" description="AAA+ ATPase" evidence="3">
    <location>
        <begin position="36"/>
        <end position="157"/>
    </location>
</feature>
<dbReference type="VEuPathDB" id="TrichDB:TRFO_40492"/>
<keyword evidence="1" id="KW-0067">ATP-binding</keyword>
<proteinExistence type="inferred from homology"/>
<dbReference type="FunFam" id="3.40.50.300:FF:001602">
    <property type="entry name" value="Cell division cycle protein-like protein"/>
    <property type="match status" value="1"/>
</dbReference>
<gene>
    <name evidence="4" type="ORF">TRFO_40492</name>
</gene>
<name>A0A1J4J115_9EUKA</name>
<dbReference type="Gene3D" id="1.10.8.60">
    <property type="match status" value="2"/>
</dbReference>